<dbReference type="Proteomes" id="UP000269019">
    <property type="component" value="Chromosome"/>
</dbReference>
<dbReference type="AlphaFoldDB" id="A0A3G6J7Q2"/>
<dbReference type="KEGG" id="ccho:CCHOA_08735"/>
<reference evidence="1 2" key="1">
    <citation type="submission" date="2018-11" db="EMBL/GenBank/DDBJ databases">
        <authorList>
            <person name="Kleinhagauer T."/>
            <person name="Glaeser S.P."/>
            <person name="Spergser J."/>
            <person name="Ruckert C."/>
            <person name="Kaempfer P."/>
            <person name="Busse H.-J."/>
        </authorList>
    </citation>
    <scope>NUCLEOTIDE SEQUENCE [LARGE SCALE GENOMIC DNA]</scope>
    <source>
        <strain evidence="1 2">200CH</strain>
    </source>
</reference>
<evidence type="ECO:0000313" key="1">
    <source>
        <dbReference type="EMBL" id="AZA14135.1"/>
    </source>
</evidence>
<gene>
    <name evidence="1" type="ORF">CCHOA_08735</name>
</gene>
<dbReference type="EMBL" id="CP033896">
    <property type="protein sequence ID" value="AZA14135.1"/>
    <property type="molecule type" value="Genomic_DNA"/>
</dbReference>
<evidence type="ECO:0000313" key="2">
    <source>
        <dbReference type="Proteomes" id="UP000269019"/>
    </source>
</evidence>
<sequence>MLTRMTLSGLFATIDGERPFLVKETTGHVVGCEPLLRNQHISCVGDGLLGLGAHHALPHHVGSEY</sequence>
<protein>
    <submittedName>
        <fullName evidence="1">Uncharacterized protein</fullName>
    </submittedName>
</protein>
<name>A0A3G6J7Q2_9CORY</name>
<organism evidence="1 2">
    <name type="scientific">Corynebacterium choanae</name>
    <dbReference type="NCBI Taxonomy" id="1862358"/>
    <lineage>
        <taxon>Bacteria</taxon>
        <taxon>Bacillati</taxon>
        <taxon>Actinomycetota</taxon>
        <taxon>Actinomycetes</taxon>
        <taxon>Mycobacteriales</taxon>
        <taxon>Corynebacteriaceae</taxon>
        <taxon>Corynebacterium</taxon>
    </lineage>
</organism>
<accession>A0A3G6J7Q2</accession>
<proteinExistence type="predicted"/>
<keyword evidence="2" id="KW-1185">Reference proteome</keyword>